<dbReference type="EMBL" id="CM029049">
    <property type="protein sequence ID" value="KAG2572406.1"/>
    <property type="molecule type" value="Genomic_DNA"/>
</dbReference>
<keyword evidence="2" id="KW-1185">Reference proteome</keyword>
<dbReference type="Proteomes" id="UP000823388">
    <property type="component" value="Chromosome 7K"/>
</dbReference>
<evidence type="ECO:0000313" key="1">
    <source>
        <dbReference type="EMBL" id="KAG2572406.1"/>
    </source>
</evidence>
<evidence type="ECO:0000313" key="2">
    <source>
        <dbReference type="Proteomes" id="UP000823388"/>
    </source>
</evidence>
<organism evidence="1 2">
    <name type="scientific">Panicum virgatum</name>
    <name type="common">Blackwell switchgrass</name>
    <dbReference type="NCBI Taxonomy" id="38727"/>
    <lineage>
        <taxon>Eukaryota</taxon>
        <taxon>Viridiplantae</taxon>
        <taxon>Streptophyta</taxon>
        <taxon>Embryophyta</taxon>
        <taxon>Tracheophyta</taxon>
        <taxon>Spermatophyta</taxon>
        <taxon>Magnoliopsida</taxon>
        <taxon>Liliopsida</taxon>
        <taxon>Poales</taxon>
        <taxon>Poaceae</taxon>
        <taxon>PACMAD clade</taxon>
        <taxon>Panicoideae</taxon>
        <taxon>Panicodae</taxon>
        <taxon>Paniceae</taxon>
        <taxon>Panicinae</taxon>
        <taxon>Panicum</taxon>
        <taxon>Panicum sect. Hiantes</taxon>
    </lineage>
</organism>
<gene>
    <name evidence="1" type="ORF">PVAP13_7KG176555</name>
</gene>
<protein>
    <submittedName>
        <fullName evidence="1">Uncharacterized protein</fullName>
    </submittedName>
</protein>
<name>A0A8T0QMS6_PANVG</name>
<reference evidence="1" key="1">
    <citation type="submission" date="2020-05" db="EMBL/GenBank/DDBJ databases">
        <title>WGS assembly of Panicum virgatum.</title>
        <authorList>
            <person name="Lovell J.T."/>
            <person name="Jenkins J."/>
            <person name="Shu S."/>
            <person name="Juenger T.E."/>
            <person name="Schmutz J."/>
        </authorList>
    </citation>
    <scope>NUCLEOTIDE SEQUENCE</scope>
    <source>
        <strain evidence="1">AP13</strain>
    </source>
</reference>
<proteinExistence type="predicted"/>
<comment type="caution">
    <text evidence="1">The sequence shown here is derived from an EMBL/GenBank/DDBJ whole genome shotgun (WGS) entry which is preliminary data.</text>
</comment>
<dbReference type="AlphaFoldDB" id="A0A8T0QMS6"/>
<sequence>MSLSAAISPPIRRWARCRRYATGWVTAGGRARRSVEMSLSAAISPPIRRWARCRRYATGWVAAGPAVAWPASRQSSFFTSSFPPDLKIKSSNAETRIHLSSLSEDDGVAARTAGRPALSATLRREIAAVCLPPYPWHH</sequence>
<accession>A0A8T0QMS6</accession>